<evidence type="ECO:0000313" key="14">
    <source>
        <dbReference type="Proteomes" id="UP000483820"/>
    </source>
</evidence>
<dbReference type="InterPro" id="IPR013087">
    <property type="entry name" value="Znf_C2H2_type"/>
</dbReference>
<dbReference type="GO" id="GO:0006357">
    <property type="term" value="P:regulation of transcription by RNA polymerase II"/>
    <property type="evidence" value="ECO:0007669"/>
    <property type="project" value="TreeGrafter"/>
</dbReference>
<dbReference type="OMA" id="LCPERFN"/>
<evidence type="ECO:0000256" key="3">
    <source>
        <dbReference type="ARBA" id="ARBA00022771"/>
    </source>
</evidence>
<dbReference type="GeneID" id="9820980"/>
<sequence>MITLISHETPSSSSSSSDEDSDDESCETDKEVKCKQNAAEKEMNRKEKTSSNNNKRNRKKSKRKQHPCPYCEKTFPFPNKLREHIEVHKTDRYECMECPSPRKFDKFNDLKAHCKQYHSRASHKCSVCSYTNSRPADVKRHFQQNHIDGVPCTIIGCSMKVAKNRLKTHIKEMHSIPLEISSVPIRAKLSFHKCPNCGYEPDQSIVEAEDQYKDLMSHMETMHEKKKTKKECKFGCGISLLPEEETNHQDKCPKLIPDESCSSTPMLNNDSCCYTNTVTSQSMLSETSEEDQESVESSSNTLNEELEEEHEGTGRSSKDPPRKKMKKNENQFKTEFACEICGKESLSRDSLRKHVWSCHSGSNREGKTSRKQFKCDRKSMIEGEDYCEKTFRTEQSLRDHYNVHDNIKPYVCKSCDQSFYSRDRFAVHLSKYHQTSIKNYN</sequence>
<keyword evidence="13" id="KW-1185">Reference proteome</keyword>
<evidence type="ECO:0000256" key="6">
    <source>
        <dbReference type="ARBA" id="ARBA00023163"/>
    </source>
</evidence>
<accession>E3M4N1</accession>
<dbReference type="PROSITE" id="PS50157">
    <property type="entry name" value="ZINC_FINGER_C2H2_2"/>
    <property type="match status" value="4"/>
</dbReference>
<keyword evidence="2" id="KW-0479">Metal-binding</keyword>
<evidence type="ECO:0000256" key="7">
    <source>
        <dbReference type="ARBA" id="ARBA00023242"/>
    </source>
</evidence>
<dbReference type="SUPFAM" id="SSF57667">
    <property type="entry name" value="beta-beta-alpha zinc fingers"/>
    <property type="match status" value="2"/>
</dbReference>
<dbReference type="GO" id="GO:0005634">
    <property type="term" value="C:nucleus"/>
    <property type="evidence" value="ECO:0007669"/>
    <property type="project" value="UniProtKB-SubCell"/>
</dbReference>
<dbReference type="FunCoup" id="E3M4N1">
    <property type="interactions" value="309"/>
</dbReference>
<feature type="region of interest" description="Disordered" evidence="9">
    <location>
        <begin position="283"/>
        <end position="328"/>
    </location>
</feature>
<dbReference type="SMART" id="SM00355">
    <property type="entry name" value="ZnF_C2H2"/>
    <property type="match status" value="8"/>
</dbReference>
<dbReference type="PANTHER" id="PTHR46179">
    <property type="entry name" value="ZINC FINGER PROTEIN"/>
    <property type="match status" value="1"/>
</dbReference>
<dbReference type="Proteomes" id="UP000483820">
    <property type="component" value="Chromosome II"/>
</dbReference>
<dbReference type="InterPro" id="IPR036236">
    <property type="entry name" value="Znf_C2H2_sf"/>
</dbReference>
<dbReference type="InParanoid" id="E3M4N1"/>
<evidence type="ECO:0000256" key="9">
    <source>
        <dbReference type="SAM" id="MobiDB-lite"/>
    </source>
</evidence>
<feature type="compositionally biased region" description="Basic and acidic residues" evidence="9">
    <location>
        <begin position="27"/>
        <end position="49"/>
    </location>
</feature>
<dbReference type="KEGG" id="crq:GCK72_006038"/>
<feature type="compositionally biased region" description="Basic and acidic residues" evidence="9">
    <location>
        <begin position="311"/>
        <end position="328"/>
    </location>
</feature>
<dbReference type="STRING" id="31234.E3M4N1"/>
<reference evidence="12 14" key="2">
    <citation type="submission" date="2019-12" db="EMBL/GenBank/DDBJ databases">
        <title>Chromosome-level assembly of the Caenorhabditis remanei genome.</title>
        <authorList>
            <person name="Teterina A.A."/>
            <person name="Willis J.H."/>
            <person name="Phillips P.C."/>
        </authorList>
    </citation>
    <scope>NUCLEOTIDE SEQUENCE [LARGE SCALE GENOMIC DNA]</scope>
    <source>
        <strain evidence="12 14">PX506</strain>
        <tissue evidence="12">Whole organism</tissue>
    </source>
</reference>
<evidence type="ECO:0000313" key="11">
    <source>
        <dbReference type="EMBL" id="EFO91416.1"/>
    </source>
</evidence>
<feature type="domain" description="C2H2-type" evidence="10">
    <location>
        <begin position="373"/>
        <end position="409"/>
    </location>
</feature>
<feature type="domain" description="C2H2-type" evidence="10">
    <location>
        <begin position="410"/>
        <end position="433"/>
    </location>
</feature>
<dbReference type="PROSITE" id="PS00028">
    <property type="entry name" value="ZINC_FINGER_C2H2_1"/>
    <property type="match status" value="2"/>
</dbReference>
<keyword evidence="3 8" id="KW-0863">Zinc-finger</keyword>
<evidence type="ECO:0000259" key="10">
    <source>
        <dbReference type="PROSITE" id="PS50157"/>
    </source>
</evidence>
<keyword evidence="6" id="KW-0804">Transcription</keyword>
<dbReference type="AlphaFoldDB" id="E3M4N1"/>
<dbReference type="RefSeq" id="XP_003108907.1">
    <property type="nucleotide sequence ID" value="XM_003108859.1"/>
</dbReference>
<gene>
    <name evidence="11" type="ORF">CRE_11782</name>
    <name evidence="12" type="ORF">GCK72_006038</name>
</gene>
<evidence type="ECO:0000256" key="8">
    <source>
        <dbReference type="PROSITE-ProRule" id="PRU00042"/>
    </source>
</evidence>
<dbReference type="GO" id="GO:0008270">
    <property type="term" value="F:zinc ion binding"/>
    <property type="evidence" value="ECO:0007669"/>
    <property type="project" value="UniProtKB-KW"/>
</dbReference>
<dbReference type="Gene3D" id="3.30.160.60">
    <property type="entry name" value="Classic Zinc Finger"/>
    <property type="match status" value="2"/>
</dbReference>
<evidence type="ECO:0000313" key="12">
    <source>
        <dbReference type="EMBL" id="KAF1766082.1"/>
    </source>
</evidence>
<feature type="compositionally biased region" description="Basic residues" evidence="9">
    <location>
        <begin position="55"/>
        <end position="66"/>
    </location>
</feature>
<dbReference type="Pfam" id="PF00096">
    <property type="entry name" value="zf-C2H2"/>
    <property type="match status" value="1"/>
</dbReference>
<keyword evidence="5" id="KW-0805">Transcription regulation</keyword>
<proteinExistence type="predicted"/>
<reference evidence="11" key="1">
    <citation type="submission" date="2007-07" db="EMBL/GenBank/DDBJ databases">
        <title>PCAP assembly of the Caenorhabditis remanei genome.</title>
        <authorList>
            <consortium name="The Caenorhabditis remanei Sequencing Consortium"/>
            <person name="Wilson R.K."/>
        </authorList>
    </citation>
    <scope>NUCLEOTIDE SEQUENCE [LARGE SCALE GENOMIC DNA]</scope>
    <source>
        <strain evidence="11">PB4641</strain>
    </source>
</reference>
<comment type="subcellular location">
    <subcellularLocation>
        <location evidence="1">Nucleus</location>
    </subcellularLocation>
</comment>
<feature type="domain" description="C2H2-type" evidence="10">
    <location>
        <begin position="66"/>
        <end position="93"/>
    </location>
</feature>
<dbReference type="InterPro" id="IPR051061">
    <property type="entry name" value="Zinc_finger_trans_reg"/>
</dbReference>
<dbReference type="eggNOG" id="KOG1721">
    <property type="taxonomic scope" value="Eukaryota"/>
</dbReference>
<name>E3M4N1_CAERE</name>
<dbReference type="CTD" id="9820980"/>
<dbReference type="OrthoDB" id="3437960at2759"/>
<organism evidence="13">
    <name type="scientific">Caenorhabditis remanei</name>
    <name type="common">Caenorhabditis vulgaris</name>
    <dbReference type="NCBI Taxonomy" id="31234"/>
    <lineage>
        <taxon>Eukaryota</taxon>
        <taxon>Metazoa</taxon>
        <taxon>Ecdysozoa</taxon>
        <taxon>Nematoda</taxon>
        <taxon>Chromadorea</taxon>
        <taxon>Rhabditida</taxon>
        <taxon>Rhabditina</taxon>
        <taxon>Rhabditomorpha</taxon>
        <taxon>Rhabditoidea</taxon>
        <taxon>Rhabditidae</taxon>
        <taxon>Peloderinae</taxon>
        <taxon>Caenorhabditis</taxon>
    </lineage>
</organism>
<evidence type="ECO:0000256" key="1">
    <source>
        <dbReference type="ARBA" id="ARBA00004123"/>
    </source>
</evidence>
<evidence type="ECO:0000256" key="4">
    <source>
        <dbReference type="ARBA" id="ARBA00022833"/>
    </source>
</evidence>
<dbReference type="PANTHER" id="PTHR46179:SF13">
    <property type="entry name" value="C2H2-TYPE DOMAIN-CONTAINING PROTEIN"/>
    <property type="match status" value="1"/>
</dbReference>
<keyword evidence="4" id="KW-0862">Zinc</keyword>
<evidence type="ECO:0000313" key="13">
    <source>
        <dbReference type="Proteomes" id="UP000008281"/>
    </source>
</evidence>
<dbReference type="HOGENOM" id="CLU_584268_0_0_1"/>
<protein>
    <recommendedName>
        <fullName evidence="10">C2H2-type domain-containing protein</fullName>
    </recommendedName>
</protein>
<dbReference type="Proteomes" id="UP000008281">
    <property type="component" value="Unassembled WGS sequence"/>
</dbReference>
<feature type="compositionally biased region" description="Polar residues" evidence="9">
    <location>
        <begin position="1"/>
        <end position="10"/>
    </location>
</feature>
<feature type="compositionally biased region" description="Acidic residues" evidence="9">
    <location>
        <begin position="17"/>
        <end position="26"/>
    </location>
</feature>
<keyword evidence="7" id="KW-0539">Nucleus</keyword>
<feature type="domain" description="C2H2-type" evidence="10">
    <location>
        <begin position="336"/>
        <end position="364"/>
    </location>
</feature>
<dbReference type="EMBL" id="DS268424">
    <property type="protein sequence ID" value="EFO91416.1"/>
    <property type="molecule type" value="Genomic_DNA"/>
</dbReference>
<feature type="region of interest" description="Disordered" evidence="9">
    <location>
        <begin position="1"/>
        <end position="67"/>
    </location>
</feature>
<dbReference type="EMBL" id="WUAV01000002">
    <property type="protein sequence ID" value="KAF1766082.1"/>
    <property type="molecule type" value="Genomic_DNA"/>
</dbReference>
<evidence type="ECO:0000256" key="5">
    <source>
        <dbReference type="ARBA" id="ARBA00023015"/>
    </source>
</evidence>
<evidence type="ECO:0000256" key="2">
    <source>
        <dbReference type="ARBA" id="ARBA00022723"/>
    </source>
</evidence>